<proteinExistence type="predicted"/>
<organism evidence="2 3">
    <name type="scientific">Mortierella hygrophila</name>
    <dbReference type="NCBI Taxonomy" id="979708"/>
    <lineage>
        <taxon>Eukaryota</taxon>
        <taxon>Fungi</taxon>
        <taxon>Fungi incertae sedis</taxon>
        <taxon>Mucoromycota</taxon>
        <taxon>Mortierellomycotina</taxon>
        <taxon>Mortierellomycetes</taxon>
        <taxon>Mortierellales</taxon>
        <taxon>Mortierellaceae</taxon>
        <taxon>Mortierella</taxon>
    </lineage>
</organism>
<name>A0A9P6F1J7_9FUNG</name>
<evidence type="ECO:0000313" key="2">
    <source>
        <dbReference type="EMBL" id="KAF9539623.1"/>
    </source>
</evidence>
<keyword evidence="3" id="KW-1185">Reference proteome</keyword>
<dbReference type="PANTHER" id="PTHR34776:SF1">
    <property type="entry name" value="F17F16.3 PROTEIN"/>
    <property type="match status" value="1"/>
</dbReference>
<dbReference type="EMBL" id="JAAAXW010000236">
    <property type="protein sequence ID" value="KAF9539623.1"/>
    <property type="molecule type" value="Genomic_DNA"/>
</dbReference>
<feature type="region of interest" description="Disordered" evidence="1">
    <location>
        <begin position="206"/>
        <end position="242"/>
    </location>
</feature>
<feature type="compositionally biased region" description="Basic and acidic residues" evidence="1">
    <location>
        <begin position="213"/>
        <end position="242"/>
    </location>
</feature>
<gene>
    <name evidence="2" type="ORF">EC957_005178</name>
</gene>
<dbReference type="Proteomes" id="UP000723463">
    <property type="component" value="Unassembled WGS sequence"/>
</dbReference>
<feature type="compositionally biased region" description="Acidic residues" evidence="1">
    <location>
        <begin position="456"/>
        <end position="478"/>
    </location>
</feature>
<feature type="compositionally biased region" description="Polar residues" evidence="1">
    <location>
        <begin position="1"/>
        <end position="14"/>
    </location>
</feature>
<evidence type="ECO:0000313" key="3">
    <source>
        <dbReference type="Proteomes" id="UP000723463"/>
    </source>
</evidence>
<feature type="region of interest" description="Disordered" evidence="1">
    <location>
        <begin position="456"/>
        <end position="483"/>
    </location>
</feature>
<evidence type="ECO:0000256" key="1">
    <source>
        <dbReference type="SAM" id="MobiDB-lite"/>
    </source>
</evidence>
<feature type="compositionally biased region" description="Acidic residues" evidence="1">
    <location>
        <begin position="62"/>
        <end position="87"/>
    </location>
</feature>
<dbReference type="PANTHER" id="PTHR34776">
    <property type="entry name" value="F17F16.3 PROTEIN"/>
    <property type="match status" value="1"/>
</dbReference>
<comment type="caution">
    <text evidence="2">The sequence shown here is derived from an EMBL/GenBank/DDBJ whole genome shotgun (WGS) entry which is preliminary data.</text>
</comment>
<feature type="region of interest" description="Disordered" evidence="1">
    <location>
        <begin position="1"/>
        <end position="161"/>
    </location>
</feature>
<protein>
    <submittedName>
        <fullName evidence="2">Uncharacterized protein</fullName>
    </submittedName>
</protein>
<dbReference type="AlphaFoldDB" id="A0A9P6F1J7"/>
<feature type="compositionally biased region" description="Basic and acidic residues" evidence="1">
    <location>
        <begin position="88"/>
        <end position="159"/>
    </location>
</feature>
<reference evidence="2" key="1">
    <citation type="journal article" date="2020" name="Fungal Divers.">
        <title>Resolving the Mortierellaceae phylogeny through synthesis of multi-gene phylogenetics and phylogenomics.</title>
        <authorList>
            <person name="Vandepol N."/>
            <person name="Liber J."/>
            <person name="Desiro A."/>
            <person name="Na H."/>
            <person name="Kennedy M."/>
            <person name="Barry K."/>
            <person name="Grigoriev I.V."/>
            <person name="Miller A.N."/>
            <person name="O'Donnell K."/>
            <person name="Stajich J.E."/>
            <person name="Bonito G."/>
        </authorList>
    </citation>
    <scope>NUCLEOTIDE SEQUENCE</scope>
    <source>
        <strain evidence="2">NRRL 2591</strain>
    </source>
</reference>
<accession>A0A9P6F1J7</accession>
<sequence>MTQQKRQSTTSKRTASPHADSPSAAGAKEEPPKKRGRTTRRSLAVQAEEDAIAAAKDRREEQEDQEENGDDGGDAGEEEDGGDSLMDEEGKKIDGESDKKKGKKVEEEKDEGDTQAKAKKEEPQGNDKKAAKKEPHDDDDTKPTAVKKEEDTEDKKEILEIPQQMVVEKGHVYFFYRPKINVKQPPSGVDDVQKLYMLLSPDDAVGRVSTSADSKHDEPSSIEKSKDDVDGGDGGKKVKKEDENEGALHRLLIIPRKALPVYDPNTSGGNWKGNNKPGSRNWAFVDTASSNLATVESRLQEYTYATKTRGNRTQAAARFIAQARYEFILDHVNPEHPQRQTSHFVYELEVPTTPGAVQKAFKIENEGQFLVQVKNPRIQTPATERGAVRYATLKGKAPQLPKHLQEKFKGVRKDEVRYAPIDSSEFLDVVHVELVFLAAKRGAREEFEELLKELEEEVEEDTAGWSESEGEGEGDGEGGVEHVYKELELDEKTIPAAVDEFK</sequence>